<keyword evidence="2" id="KW-1185">Reference proteome</keyword>
<dbReference type="OMA" id="CILAQIN"/>
<dbReference type="AlphaFoldDB" id="A0A3Q2E9F1"/>
<evidence type="ECO:0000313" key="2">
    <source>
        <dbReference type="Proteomes" id="UP000265020"/>
    </source>
</evidence>
<dbReference type="Proteomes" id="UP000265020">
    <property type="component" value="Unassembled WGS sequence"/>
</dbReference>
<dbReference type="InterPro" id="IPR038884">
    <property type="entry name" value="CFAP61"/>
</dbReference>
<organism evidence="1 2">
    <name type="scientific">Cyprinodon variegatus</name>
    <name type="common">Sheepshead minnow</name>
    <dbReference type="NCBI Taxonomy" id="28743"/>
    <lineage>
        <taxon>Eukaryota</taxon>
        <taxon>Metazoa</taxon>
        <taxon>Chordata</taxon>
        <taxon>Craniata</taxon>
        <taxon>Vertebrata</taxon>
        <taxon>Euteleostomi</taxon>
        <taxon>Actinopterygii</taxon>
        <taxon>Neopterygii</taxon>
        <taxon>Teleostei</taxon>
        <taxon>Neoteleostei</taxon>
        <taxon>Acanthomorphata</taxon>
        <taxon>Ovalentaria</taxon>
        <taxon>Atherinomorphae</taxon>
        <taxon>Cyprinodontiformes</taxon>
        <taxon>Cyprinodontidae</taxon>
        <taxon>Cyprinodon</taxon>
    </lineage>
</organism>
<protein>
    <submittedName>
        <fullName evidence="1">Si:zfos-223e1.2</fullName>
    </submittedName>
</protein>
<dbReference type="Gene3D" id="3.50.50.60">
    <property type="entry name" value="FAD/NAD(P)-binding domain"/>
    <property type="match status" value="2"/>
</dbReference>
<dbReference type="PANTHER" id="PTHR21178:SF8">
    <property type="entry name" value="CILIA- AND FLAGELLA-ASSOCIATED PROTEIN 61"/>
    <property type="match status" value="1"/>
</dbReference>
<dbReference type="SUPFAM" id="SSF51905">
    <property type="entry name" value="FAD/NAD(P)-binding domain"/>
    <property type="match status" value="1"/>
</dbReference>
<dbReference type="GeneTree" id="ENSGT00390000004987"/>
<dbReference type="InterPro" id="IPR036188">
    <property type="entry name" value="FAD/NAD-bd_sf"/>
</dbReference>
<reference evidence="1" key="2">
    <citation type="submission" date="2025-09" db="UniProtKB">
        <authorList>
            <consortium name="Ensembl"/>
        </authorList>
    </citation>
    <scope>IDENTIFICATION</scope>
</reference>
<accession>A0A3Q2E9F1</accession>
<name>A0A3Q2E9F1_CYPVA</name>
<dbReference type="STRING" id="28743.ENSCVAP00000028234"/>
<sequence length="310" mass="34167">MEGKMVKINRKSKFVLVSDGKKVRYDYLILCTGLQYQVPCPTGVDITQPVTNSQLDPEVLECSFTGPIPSNLFTINDLHDGMAAHRWLLDNFLNIEDHAIVYGNSLDVYITVETLLSLGIPGPRIHLTLPPSAPGASYFPDAAVEKAVEESMRTARVQVHQNCILAQINDGGPPDPITSVSFTTDSEPLRLQCGVFINLSNKRVDHDSYQSITGCFLPFLDRLLITSRFLTCDASIYAAGPLTKFDCRHHSDEWTHSSFSSKEVGRDLAAVLLCLLDPTRAAPQEPPSEADLLIPLYKQPKIQGPSSLLT</sequence>
<proteinExistence type="predicted"/>
<dbReference type="Ensembl" id="ENSCVAT00000020028.1">
    <property type="protein sequence ID" value="ENSCVAP00000028234.1"/>
    <property type="gene ID" value="ENSCVAG00000015128.1"/>
</dbReference>
<reference evidence="1" key="1">
    <citation type="submission" date="2025-08" db="UniProtKB">
        <authorList>
            <consortium name="Ensembl"/>
        </authorList>
    </citation>
    <scope>IDENTIFICATION</scope>
</reference>
<evidence type="ECO:0000313" key="1">
    <source>
        <dbReference type="Ensembl" id="ENSCVAP00000028234.1"/>
    </source>
</evidence>
<dbReference type="PANTHER" id="PTHR21178">
    <property type="entry name" value="CILIA- AND FLAGELLA-ASSOCIATED PROTEIN 61"/>
    <property type="match status" value="1"/>
</dbReference>